<dbReference type="PATRIC" id="fig|1299334.3.peg.9280"/>
<keyword evidence="4 5" id="KW-0472">Membrane</keyword>
<gene>
    <name evidence="7" type="ORF">I553_9789</name>
</gene>
<dbReference type="GO" id="GO:0016020">
    <property type="term" value="C:membrane"/>
    <property type="evidence" value="ECO:0007669"/>
    <property type="project" value="UniProtKB-SubCell"/>
</dbReference>
<feature type="transmembrane region" description="Helical" evidence="5">
    <location>
        <begin position="12"/>
        <end position="33"/>
    </location>
</feature>
<feature type="transmembrane region" description="Helical" evidence="5">
    <location>
        <begin position="193"/>
        <end position="212"/>
    </location>
</feature>
<dbReference type="InterPro" id="IPR021215">
    <property type="entry name" value="DUF2752"/>
</dbReference>
<proteinExistence type="predicted"/>
<evidence type="ECO:0000256" key="2">
    <source>
        <dbReference type="ARBA" id="ARBA00022692"/>
    </source>
</evidence>
<evidence type="ECO:0000313" key="7">
    <source>
        <dbReference type="EMBL" id="EUA08732.1"/>
    </source>
</evidence>
<feature type="transmembrane region" description="Helical" evidence="5">
    <location>
        <begin position="163"/>
        <end position="186"/>
    </location>
</feature>
<sequence length="227" mass="23778">MTGEPLSDKSKVVAGLLQLIGLLGFLGFGRIYLGYTGLGVAQLLIGLLVAVLTFGFGAVVPVIWGIVDAVLILTDKVRDPRAAHCAMAPSRLPQNARSSGRRGLPALLGCGALLTAAVAYIGLVDPHNPHSLFPLCPFKALTGWNCPICGGLRMLHDVLHADLAAAVADNAFLLVGLPMLGTWIFLRRRRDPVLPIPAVLTIAAAAIAWTVLRNLSGFPLVPTVTGG</sequence>
<dbReference type="EMBL" id="JAOB01000090">
    <property type="protein sequence ID" value="EUA08732.1"/>
    <property type="molecule type" value="Genomic_DNA"/>
</dbReference>
<evidence type="ECO:0000259" key="6">
    <source>
        <dbReference type="Pfam" id="PF05154"/>
    </source>
</evidence>
<keyword evidence="3 5" id="KW-1133">Transmembrane helix</keyword>
<evidence type="ECO:0000256" key="5">
    <source>
        <dbReference type="SAM" id="Phobius"/>
    </source>
</evidence>
<dbReference type="InterPro" id="IPR007829">
    <property type="entry name" value="TM2"/>
</dbReference>
<keyword evidence="2 5" id="KW-0812">Transmembrane</keyword>
<feature type="domain" description="TM2" evidence="6">
    <location>
        <begin position="8"/>
        <end position="60"/>
    </location>
</feature>
<feature type="transmembrane region" description="Helical" evidence="5">
    <location>
        <begin position="104"/>
        <end position="123"/>
    </location>
</feature>
<comment type="caution">
    <text evidence="7">The sequence shown here is derived from an EMBL/GenBank/DDBJ whole genome shotgun (WGS) entry which is preliminary data.</text>
</comment>
<evidence type="ECO:0000256" key="1">
    <source>
        <dbReference type="ARBA" id="ARBA00004141"/>
    </source>
</evidence>
<dbReference type="Pfam" id="PF05154">
    <property type="entry name" value="TM2"/>
    <property type="match status" value="1"/>
</dbReference>
<dbReference type="Pfam" id="PF10825">
    <property type="entry name" value="DUF2752"/>
    <property type="match status" value="1"/>
</dbReference>
<evidence type="ECO:0000256" key="4">
    <source>
        <dbReference type="ARBA" id="ARBA00023136"/>
    </source>
</evidence>
<protein>
    <recommendedName>
        <fullName evidence="6">TM2 domain-containing protein</fullName>
    </recommendedName>
</protein>
<accession>X7YNE4</accession>
<feature type="transmembrane region" description="Helical" evidence="5">
    <location>
        <begin position="45"/>
        <end position="73"/>
    </location>
</feature>
<name>X7YNE4_MYCXE</name>
<reference evidence="7" key="1">
    <citation type="submission" date="2014-01" db="EMBL/GenBank/DDBJ databases">
        <authorList>
            <person name="Brown-Elliot B."/>
            <person name="Wallace R."/>
            <person name="Lenaerts A."/>
            <person name="Ordway D."/>
            <person name="DeGroote M.A."/>
            <person name="Parker T."/>
            <person name="Sizemore C."/>
            <person name="Tallon L.J."/>
            <person name="Sadzewicz L.K."/>
            <person name="Sengamalay N."/>
            <person name="Fraser C.M."/>
            <person name="Hine E."/>
            <person name="Shefchek K.A."/>
            <person name="Das S.P."/>
            <person name="Tettelin H."/>
        </authorList>
    </citation>
    <scope>NUCLEOTIDE SEQUENCE [LARGE SCALE GENOMIC DNA]</scope>
    <source>
        <strain evidence="7">4042</strain>
    </source>
</reference>
<comment type="subcellular location">
    <subcellularLocation>
        <location evidence="1">Membrane</location>
        <topology evidence="1">Multi-pass membrane protein</topology>
    </subcellularLocation>
</comment>
<evidence type="ECO:0000256" key="3">
    <source>
        <dbReference type="ARBA" id="ARBA00022989"/>
    </source>
</evidence>
<dbReference type="AlphaFoldDB" id="X7YNE4"/>
<organism evidence="7">
    <name type="scientific">Mycobacterium xenopi 4042</name>
    <dbReference type="NCBI Taxonomy" id="1299334"/>
    <lineage>
        <taxon>Bacteria</taxon>
        <taxon>Bacillati</taxon>
        <taxon>Actinomycetota</taxon>
        <taxon>Actinomycetes</taxon>
        <taxon>Mycobacteriales</taxon>
        <taxon>Mycobacteriaceae</taxon>
        <taxon>Mycobacterium</taxon>
    </lineage>
</organism>